<dbReference type="Proteomes" id="UP000807469">
    <property type="component" value="Unassembled WGS sequence"/>
</dbReference>
<feature type="compositionally biased region" description="Low complexity" evidence="1">
    <location>
        <begin position="469"/>
        <end position="486"/>
    </location>
</feature>
<dbReference type="EMBL" id="MU155134">
    <property type="protein sequence ID" value="KAF9485711.1"/>
    <property type="molecule type" value="Genomic_DNA"/>
</dbReference>
<organism evidence="3 4">
    <name type="scientific">Pholiota conissans</name>
    <dbReference type="NCBI Taxonomy" id="109636"/>
    <lineage>
        <taxon>Eukaryota</taxon>
        <taxon>Fungi</taxon>
        <taxon>Dikarya</taxon>
        <taxon>Basidiomycota</taxon>
        <taxon>Agaricomycotina</taxon>
        <taxon>Agaricomycetes</taxon>
        <taxon>Agaricomycetidae</taxon>
        <taxon>Agaricales</taxon>
        <taxon>Agaricineae</taxon>
        <taxon>Strophariaceae</taxon>
        <taxon>Pholiota</taxon>
    </lineage>
</organism>
<reference evidence="3" key="1">
    <citation type="submission" date="2020-11" db="EMBL/GenBank/DDBJ databases">
        <authorList>
            <consortium name="DOE Joint Genome Institute"/>
            <person name="Ahrendt S."/>
            <person name="Riley R."/>
            <person name="Andreopoulos W."/>
            <person name="Labutti K."/>
            <person name="Pangilinan J."/>
            <person name="Ruiz-Duenas F.J."/>
            <person name="Barrasa J.M."/>
            <person name="Sanchez-Garcia M."/>
            <person name="Camarero S."/>
            <person name="Miyauchi S."/>
            <person name="Serrano A."/>
            <person name="Linde D."/>
            <person name="Babiker R."/>
            <person name="Drula E."/>
            <person name="Ayuso-Fernandez I."/>
            <person name="Pacheco R."/>
            <person name="Padilla G."/>
            <person name="Ferreira P."/>
            <person name="Barriuso J."/>
            <person name="Kellner H."/>
            <person name="Castanera R."/>
            <person name="Alfaro M."/>
            <person name="Ramirez L."/>
            <person name="Pisabarro A.G."/>
            <person name="Kuo A."/>
            <person name="Tritt A."/>
            <person name="Lipzen A."/>
            <person name="He G."/>
            <person name="Yan M."/>
            <person name="Ng V."/>
            <person name="Cullen D."/>
            <person name="Martin F."/>
            <person name="Rosso M.-N."/>
            <person name="Henrissat B."/>
            <person name="Hibbett D."/>
            <person name="Martinez A.T."/>
            <person name="Grigoriev I.V."/>
        </authorList>
    </citation>
    <scope>NUCLEOTIDE SEQUENCE</scope>
    <source>
        <strain evidence="3">CIRM-BRFM 674</strain>
    </source>
</reference>
<evidence type="ECO:0000256" key="2">
    <source>
        <dbReference type="SAM" id="Phobius"/>
    </source>
</evidence>
<sequence>MAKVKRLIYPEIECWSSIGVGTPPKPMGSVPISEGPTYYIDILEVTATSSRLQKCFDDSSVLTHFANMPPSSPNDDTRVLLRILFVGSLNLPLDWMEPASTSIASWMMDSFGVSPLFFQLMTPEVKYRHDGGTSFPTRKREGKVTSLDGFYQISAGIRFDVSFLWFKHALLDDNKTVASTYICYKCPEAAKQKIITLVDEKPAALLRPLAVDALIVAERLNNWGDALREEHKSLRYYIKELPDSSAVSEQSTETVHNLRHLAEHFHVIRTILEDTREHIDYLSRMHQNQGYSHLFQSQLHDQEYGAVRESLAYLLSQTKTMTRWVTSYVDHTDIVMNHLFNLFSLSISDFTSAIAISTQQDSSSMITMAAVTMFFLPGTFVSALFSMVFFNANEANTGLSVNSQLWLFFAVTVPLTVAVFAIWELWRRTRQAQQDALRNKPKGPPVKDAVDPTSVFELPTFGLSEMRQSPSIASSSIIPRSRSGRS</sequence>
<name>A0A9P5ZE06_9AGAR</name>
<evidence type="ECO:0000313" key="4">
    <source>
        <dbReference type="Proteomes" id="UP000807469"/>
    </source>
</evidence>
<gene>
    <name evidence="3" type="ORF">BDN70DRAFT_871034</name>
</gene>
<keyword evidence="4" id="KW-1185">Reference proteome</keyword>
<comment type="caution">
    <text evidence="3">The sequence shown here is derived from an EMBL/GenBank/DDBJ whole genome shotgun (WGS) entry which is preliminary data.</text>
</comment>
<keyword evidence="2" id="KW-0812">Transmembrane</keyword>
<dbReference type="OrthoDB" id="2866354at2759"/>
<feature type="transmembrane region" description="Helical" evidence="2">
    <location>
        <begin position="366"/>
        <end position="390"/>
    </location>
</feature>
<keyword evidence="2" id="KW-0472">Membrane</keyword>
<dbReference type="AlphaFoldDB" id="A0A9P5ZE06"/>
<feature type="region of interest" description="Disordered" evidence="1">
    <location>
        <begin position="467"/>
        <end position="486"/>
    </location>
</feature>
<protein>
    <submittedName>
        <fullName evidence="3">Uncharacterized protein</fullName>
    </submittedName>
</protein>
<dbReference type="Gene3D" id="1.20.58.340">
    <property type="entry name" value="Magnesium transport protein CorA, transmembrane region"/>
    <property type="match status" value="1"/>
</dbReference>
<accession>A0A9P5ZE06</accession>
<keyword evidence="2" id="KW-1133">Transmembrane helix</keyword>
<evidence type="ECO:0000313" key="3">
    <source>
        <dbReference type="EMBL" id="KAF9485711.1"/>
    </source>
</evidence>
<evidence type="ECO:0000256" key="1">
    <source>
        <dbReference type="SAM" id="MobiDB-lite"/>
    </source>
</evidence>
<proteinExistence type="predicted"/>
<feature type="transmembrane region" description="Helical" evidence="2">
    <location>
        <begin position="405"/>
        <end position="426"/>
    </location>
</feature>